<protein>
    <submittedName>
        <fullName evidence="1">Uncharacterized protein</fullName>
    </submittedName>
</protein>
<evidence type="ECO:0000313" key="2">
    <source>
        <dbReference type="Proteomes" id="UP000014722"/>
    </source>
</evidence>
<dbReference type="EMBL" id="KC821625">
    <property type="protein sequence ID" value="AGO49015.1"/>
    <property type="molecule type" value="Genomic_DNA"/>
</dbReference>
<dbReference type="Proteomes" id="UP000014722">
    <property type="component" value="Segment"/>
</dbReference>
<proteinExistence type="predicted"/>
<gene>
    <name evidence="1" type="ORF">Phi13:1_gp004</name>
</gene>
<sequence>MTQVAQLIFKSIDDARTNVVESILLCQGDLSKNVFINQVSKRLFDQGGADYDMIKECLTECVDENIYGLFDYLTDIETIIYGDHDLCPIEEKQCEQYYKDQLKDLKELFTNSVSKIEQRGVSL</sequence>
<organism evidence="1 2">
    <name type="scientific">Cellulophaga phage phi13:1</name>
    <dbReference type="NCBI Taxonomy" id="1327992"/>
    <lineage>
        <taxon>Viruses</taxon>
        <taxon>Duplodnaviria</taxon>
        <taxon>Heunggongvirae</taxon>
        <taxon>Uroviricota</taxon>
        <taxon>Caudoviricetes</taxon>
        <taxon>Cbastvirus</taxon>
        <taxon>Cbastvirus ST</taxon>
    </lineage>
</organism>
<reference evidence="2" key="2">
    <citation type="submission" date="2013-03" db="EMBL/GenBank/DDBJ databases">
        <title>The Cellulophaga phages: a novel, diverse, and globally ubiquitous model system.</title>
        <authorList>
            <person name="Holmfeldt K."/>
            <person name="Solonenko N."/>
            <person name="Shah M."/>
            <person name="Corrier K."/>
            <person name="Riemann L."/>
            <person name="VerBerkmoes N.C."/>
            <person name="Sullivan M.B."/>
        </authorList>
    </citation>
    <scope>NUCLEOTIDE SEQUENCE [LARGE SCALE GENOMIC DNA]</scope>
</reference>
<accession>S0A2I9</accession>
<name>S0A2I9_9CAUD</name>
<reference evidence="1 2" key="1">
    <citation type="journal article" date="2013" name="Proc. Natl. Acad. Sci. U.S.A.">
        <title>Twelve previously unknown phage genera are ubiquitous in global oceans.</title>
        <authorList>
            <person name="Holmfeldt K."/>
            <person name="Solonenko N."/>
            <person name="Shah M."/>
            <person name="Corrier K."/>
            <person name="Riemann L."/>
            <person name="Verberkmoes N.C."/>
            <person name="Sullivan M.B."/>
        </authorList>
    </citation>
    <scope>NUCLEOTIDE SEQUENCE [LARGE SCALE GENOMIC DNA]</scope>
    <source>
        <strain evidence="1">Phi13:1</strain>
    </source>
</reference>
<evidence type="ECO:0000313" key="1">
    <source>
        <dbReference type="EMBL" id="AGO49015.1"/>
    </source>
</evidence>